<keyword evidence="2" id="KW-1185">Reference proteome</keyword>
<dbReference type="Proteomes" id="UP001148838">
    <property type="component" value="Unassembled WGS sequence"/>
</dbReference>
<name>A0ABQ8S7D4_PERAM</name>
<evidence type="ECO:0000313" key="1">
    <source>
        <dbReference type="EMBL" id="KAJ4429848.1"/>
    </source>
</evidence>
<comment type="caution">
    <text evidence="1">The sequence shown here is derived from an EMBL/GenBank/DDBJ whole genome shotgun (WGS) entry which is preliminary data.</text>
</comment>
<gene>
    <name evidence="1" type="ORF">ANN_22052</name>
</gene>
<organism evidence="1 2">
    <name type="scientific">Periplaneta americana</name>
    <name type="common">American cockroach</name>
    <name type="synonym">Blatta americana</name>
    <dbReference type="NCBI Taxonomy" id="6978"/>
    <lineage>
        <taxon>Eukaryota</taxon>
        <taxon>Metazoa</taxon>
        <taxon>Ecdysozoa</taxon>
        <taxon>Arthropoda</taxon>
        <taxon>Hexapoda</taxon>
        <taxon>Insecta</taxon>
        <taxon>Pterygota</taxon>
        <taxon>Neoptera</taxon>
        <taxon>Polyneoptera</taxon>
        <taxon>Dictyoptera</taxon>
        <taxon>Blattodea</taxon>
        <taxon>Blattoidea</taxon>
        <taxon>Blattidae</taxon>
        <taxon>Blattinae</taxon>
        <taxon>Periplaneta</taxon>
    </lineage>
</organism>
<dbReference type="EMBL" id="JAJSOF020000033">
    <property type="protein sequence ID" value="KAJ4429848.1"/>
    <property type="molecule type" value="Genomic_DNA"/>
</dbReference>
<sequence length="291" mass="33765">MICTILMRAVHTRTNYEHYCLWNQVDEIGYSKMDKCYVLFNDVRNCRGYIRVAGVPEFCPAGVLLHASKSTDLNAIDLARDRTFNLGHRRPALYHCANQADYSRKKHYRKAMVALLSVLTCSLMLAGNEFQSLGRAIVKEDEYEETQRRVFFCSRPGMLESGLSANDDSGYNCSANDRFLWPSKVNVDICSSEKNQYFRVCAHLTTYGTLLQVRYNKINNIKLEIWSSIKSRMKLAYNDQVYVPPLPFNLEELNNWIHAPVARVDRDMLQRVWQELDYRVDVCRGGHIEHL</sequence>
<evidence type="ECO:0000313" key="2">
    <source>
        <dbReference type="Proteomes" id="UP001148838"/>
    </source>
</evidence>
<protein>
    <submittedName>
        <fullName evidence="1">Uncharacterized protein</fullName>
    </submittedName>
</protein>
<accession>A0ABQ8S7D4</accession>
<reference evidence="1 2" key="1">
    <citation type="journal article" date="2022" name="Allergy">
        <title>Genome assembly and annotation of Periplaneta americana reveal a comprehensive cockroach allergen profile.</title>
        <authorList>
            <person name="Wang L."/>
            <person name="Xiong Q."/>
            <person name="Saelim N."/>
            <person name="Wang L."/>
            <person name="Nong W."/>
            <person name="Wan A.T."/>
            <person name="Shi M."/>
            <person name="Liu X."/>
            <person name="Cao Q."/>
            <person name="Hui J.H.L."/>
            <person name="Sookrung N."/>
            <person name="Leung T.F."/>
            <person name="Tungtrongchitr A."/>
            <person name="Tsui S.K.W."/>
        </authorList>
    </citation>
    <scope>NUCLEOTIDE SEQUENCE [LARGE SCALE GENOMIC DNA]</scope>
    <source>
        <strain evidence="1">PWHHKU_190912</strain>
    </source>
</reference>
<proteinExistence type="predicted"/>